<sequence>MQTQINIRHNIQKIYTSNTCPKGIHGNTSTLILGVTNDDSDIGHNSKITFTTNTSNTHYISVDAYNNNYTLIATIIGNNTNITLNPSDNYLYDANGNMTQNNNKLIQWTSFNKPKRFTSSNDTTAFAYAPNRNRYQKTQTKANSNTTITTTYIGKLYEQIKQNTHTEHKHFIYADGQLIAINIKTDTTANSPSIPDKTRYLHYDNLGSIDTITDGQGNIVERMAYTAFGQRRQGDWRANDPLLPIIPTLTNRGFTGHEHIDEMGFIHMNGRVYDPQIGRFLGADPTIQHPYSTQDYNRYSYTTNNPLKYVDMNGFGWFSEARRNIANSKKYGRQITSIGVLFIFPGVNIYAAGFLSSMIDSKGDLKQGGLSAFTAGFNAGVLHPMKAGFGKLIAHGLTGGICSRLSGGSFKSGFLELATGYGASWSGAYEAAGVSSQAVTWGQRAQNVVASYVVGGVAAELGDGKFKNGGMSVAFSRMFNDLTDDFTQSFSNIDDQVKNFIAKGADGAEFTKKDQARVNNIMKAITVIPVVRGTLPLANTTKGVYYRSTPHIPKVVDFIGGKYIPPSQPSNWPGIIGTGSSIIPRFSPENLEYEFWK</sequence>
<dbReference type="InterPro" id="IPR050708">
    <property type="entry name" value="T6SS_VgrG/RHS"/>
</dbReference>
<reference evidence="1 2" key="1">
    <citation type="submission" date="2017-11" db="EMBL/GenBank/DDBJ databases">
        <title>Genome sequence of the bacterial symbiont EPR9N from a vent mussel Bathymodiolus thermophilus.</title>
        <authorList>
            <person name="Won Y.-J."/>
        </authorList>
    </citation>
    <scope>NUCLEOTIDE SEQUENCE [LARGE SCALE GENOMIC DNA]</scope>
    <source>
        <strain evidence="1 2">EPR9N</strain>
    </source>
</reference>
<evidence type="ECO:0008006" key="3">
    <source>
        <dbReference type="Google" id="ProtNLM"/>
    </source>
</evidence>
<accession>A0A3G3ILF4</accession>
<dbReference type="Gene3D" id="2.180.10.10">
    <property type="entry name" value="RHS repeat-associated core"/>
    <property type="match status" value="1"/>
</dbReference>
<name>A0A3G3ILF4_9GAMM</name>
<evidence type="ECO:0000313" key="2">
    <source>
        <dbReference type="Proteomes" id="UP000278334"/>
    </source>
</evidence>
<organism evidence="1 2">
    <name type="scientific">Bathymodiolus thermophilus thioautotrophic gill symbiont</name>
    <dbReference type="NCBI Taxonomy" id="2360"/>
    <lineage>
        <taxon>Bacteria</taxon>
        <taxon>Pseudomonadati</taxon>
        <taxon>Pseudomonadota</taxon>
        <taxon>Gammaproteobacteria</taxon>
        <taxon>sulfur-oxidizing symbionts</taxon>
    </lineage>
</organism>
<evidence type="ECO:0000313" key="1">
    <source>
        <dbReference type="EMBL" id="AYQ56548.1"/>
    </source>
</evidence>
<dbReference type="EMBL" id="CP024634">
    <property type="protein sequence ID" value="AYQ56548.1"/>
    <property type="molecule type" value="Genomic_DNA"/>
</dbReference>
<dbReference type="AlphaFoldDB" id="A0A3G3ILF4"/>
<dbReference type="NCBIfam" id="TIGR03696">
    <property type="entry name" value="Rhs_assc_core"/>
    <property type="match status" value="1"/>
</dbReference>
<dbReference type="KEGG" id="bthg:MS2017_0824"/>
<proteinExistence type="predicted"/>
<dbReference type="PANTHER" id="PTHR32305">
    <property type="match status" value="1"/>
</dbReference>
<gene>
    <name evidence="1" type="ORF">MS2017_0824</name>
</gene>
<dbReference type="PANTHER" id="PTHR32305:SF15">
    <property type="entry name" value="PROTEIN RHSA-RELATED"/>
    <property type="match status" value="1"/>
</dbReference>
<dbReference type="RefSeq" id="WP_122951354.1">
    <property type="nucleotide sequence ID" value="NZ_CP024634.1"/>
</dbReference>
<protein>
    <recommendedName>
        <fullName evidence="3">Rhs family protein</fullName>
    </recommendedName>
</protein>
<dbReference type="Proteomes" id="UP000278334">
    <property type="component" value="Chromosome"/>
</dbReference>
<dbReference type="InterPro" id="IPR022385">
    <property type="entry name" value="Rhs_assc_core"/>
</dbReference>